<dbReference type="GO" id="GO:0004672">
    <property type="term" value="F:protein kinase activity"/>
    <property type="evidence" value="ECO:0007669"/>
    <property type="project" value="UniProtKB-ARBA"/>
</dbReference>
<dbReference type="InterPro" id="IPR050595">
    <property type="entry name" value="Bact_response_regulator"/>
</dbReference>
<dbReference type="KEGG" id="seds:AAY24_02060"/>
<evidence type="ECO:0000256" key="4">
    <source>
        <dbReference type="PROSITE-ProRule" id="PRU00169"/>
    </source>
</evidence>
<keyword evidence="6" id="KW-0812">Transmembrane</keyword>
<dbReference type="InterPro" id="IPR001789">
    <property type="entry name" value="Sig_transdc_resp-reg_receiver"/>
</dbReference>
<dbReference type="Proteomes" id="UP000034410">
    <property type="component" value="Chromosome"/>
</dbReference>
<feature type="modified residue" description="Phosphohistidine" evidence="3">
    <location>
        <position position="447"/>
    </location>
</feature>
<feature type="modified residue" description="4-aspartylphosphate" evidence="4">
    <location>
        <position position="296"/>
    </location>
</feature>
<protein>
    <recommendedName>
        <fullName evidence="11">Response regulator</fullName>
    </recommendedName>
</protein>
<dbReference type="InterPro" id="IPR008207">
    <property type="entry name" value="Sig_transdc_His_kin_Hpt_dom"/>
</dbReference>
<dbReference type="InterPro" id="IPR036641">
    <property type="entry name" value="HPT_dom_sf"/>
</dbReference>
<keyword evidence="10" id="KW-1185">Reference proteome</keyword>
<evidence type="ECO:0000256" key="3">
    <source>
        <dbReference type="PROSITE-ProRule" id="PRU00110"/>
    </source>
</evidence>
<sequence>MKRQDILGYGTVVGVLCIDLLMLVGNLRVELLLPALLISMIVIYRTMTQKAKQSGLTRPSAPKSVDDSTHCTEESESASEPNAVAPQPRDSKTASLSSIHLLILSGNKRTQQEVAKYVQGWGARFTQVESSIRAFATLIEASDAGTPFQAVLVDQSSLDMEESQFAIALRAEPSLQALYLIHYGNSTLPSRIEQLYMAGYSGMLSTPLDKTLLFKTLHNACETSAHHHDVVQLLDHYESEKLLQPLDILIACTSANESRKIHRILTNSGHQAFVVDDAPQLLDALDNHHFDLAILDAELPDISGIEAVKLYRFAHLSQPWIPFILLLDSPSSQTIQSCEAAEIKHLLAKPISPPRLMEAVARAMDLGDENHNNGVFDYPTAQGSTEYHGDSLILDTHQLNGLTRLGKRKGFLLELIKQFEKESRELLHSLQFAAAGQDIPAIQECGHKLKDTAGNLGAMTLYRMAVRLSRIESLDLKAEVDELVCDIDNCRTATIQALHEHLAMGNSSAYEQE</sequence>
<evidence type="ECO:0000256" key="2">
    <source>
        <dbReference type="ARBA" id="ARBA00023012"/>
    </source>
</evidence>
<dbReference type="PANTHER" id="PTHR44591:SF3">
    <property type="entry name" value="RESPONSE REGULATORY DOMAIN-CONTAINING PROTEIN"/>
    <property type="match status" value="1"/>
</dbReference>
<evidence type="ECO:0000313" key="9">
    <source>
        <dbReference type="EMBL" id="AKH19329.1"/>
    </source>
</evidence>
<feature type="transmembrane region" description="Helical" evidence="6">
    <location>
        <begin position="7"/>
        <end position="25"/>
    </location>
</feature>
<dbReference type="AlphaFoldDB" id="A0A0F7JVH2"/>
<evidence type="ECO:0008006" key="11">
    <source>
        <dbReference type="Google" id="ProtNLM"/>
    </source>
</evidence>
<dbReference type="PROSITE" id="PS50894">
    <property type="entry name" value="HPT"/>
    <property type="match status" value="1"/>
</dbReference>
<keyword evidence="1 4" id="KW-0597">Phosphoprotein</keyword>
<feature type="compositionally biased region" description="Basic and acidic residues" evidence="5">
    <location>
        <begin position="64"/>
        <end position="73"/>
    </location>
</feature>
<dbReference type="SUPFAM" id="SSF52172">
    <property type="entry name" value="CheY-like"/>
    <property type="match status" value="2"/>
</dbReference>
<feature type="region of interest" description="Disordered" evidence="5">
    <location>
        <begin position="53"/>
        <end position="90"/>
    </location>
</feature>
<keyword evidence="6" id="KW-0472">Membrane</keyword>
<dbReference type="PANTHER" id="PTHR44591">
    <property type="entry name" value="STRESS RESPONSE REGULATOR PROTEIN 1"/>
    <property type="match status" value="1"/>
</dbReference>
<evidence type="ECO:0000313" key="10">
    <source>
        <dbReference type="Proteomes" id="UP000034410"/>
    </source>
</evidence>
<keyword evidence="6" id="KW-1133">Transmembrane helix</keyword>
<gene>
    <name evidence="9" type="ORF">AAY24_02060</name>
</gene>
<evidence type="ECO:0000259" key="7">
    <source>
        <dbReference type="PROSITE" id="PS50110"/>
    </source>
</evidence>
<evidence type="ECO:0000256" key="5">
    <source>
        <dbReference type="SAM" id="MobiDB-lite"/>
    </source>
</evidence>
<dbReference type="SUPFAM" id="SSF47226">
    <property type="entry name" value="Histidine-containing phosphotransfer domain, HPT domain"/>
    <property type="match status" value="1"/>
</dbReference>
<accession>A0A0F7JVH2</accession>
<proteinExistence type="predicted"/>
<feature type="domain" description="Response regulatory" evidence="7">
    <location>
        <begin position="247"/>
        <end position="364"/>
    </location>
</feature>
<reference evidence="9 10" key="1">
    <citation type="journal article" date="2015" name="Genome Announc.">
        <title>Complete Genome Sequence of Sedimenticola thiotaurini Strain SIP-G1, a Polyphosphate- and Polyhydroxyalkanoate-Accumulating Sulfur-Oxidizing Gammaproteobacterium Isolated from Salt Marsh Sediments.</title>
        <authorList>
            <person name="Flood B.E."/>
            <person name="Jones D.S."/>
            <person name="Bailey J.V."/>
        </authorList>
    </citation>
    <scope>NUCLEOTIDE SEQUENCE [LARGE SCALE GENOMIC DNA]</scope>
    <source>
        <strain evidence="9 10">SIP-G1</strain>
    </source>
</reference>
<feature type="domain" description="HPt" evidence="8">
    <location>
        <begin position="408"/>
        <end position="501"/>
    </location>
</feature>
<dbReference type="Gene3D" id="3.40.50.2300">
    <property type="match status" value="2"/>
</dbReference>
<organism evidence="9 10">
    <name type="scientific">Sedimenticola thiotaurini</name>
    <dbReference type="NCBI Taxonomy" id="1543721"/>
    <lineage>
        <taxon>Bacteria</taxon>
        <taxon>Pseudomonadati</taxon>
        <taxon>Pseudomonadota</taxon>
        <taxon>Gammaproteobacteria</taxon>
        <taxon>Chromatiales</taxon>
        <taxon>Sedimenticolaceae</taxon>
        <taxon>Sedimenticola</taxon>
    </lineage>
</organism>
<evidence type="ECO:0000256" key="6">
    <source>
        <dbReference type="SAM" id="Phobius"/>
    </source>
</evidence>
<dbReference type="Gene3D" id="1.20.120.160">
    <property type="entry name" value="HPT domain"/>
    <property type="match status" value="1"/>
</dbReference>
<dbReference type="Pfam" id="PF01627">
    <property type="entry name" value="Hpt"/>
    <property type="match status" value="1"/>
</dbReference>
<keyword evidence="2" id="KW-0902">Two-component regulatory system</keyword>
<evidence type="ECO:0000259" key="8">
    <source>
        <dbReference type="PROSITE" id="PS50894"/>
    </source>
</evidence>
<dbReference type="InterPro" id="IPR011006">
    <property type="entry name" value="CheY-like_superfamily"/>
</dbReference>
<dbReference type="Pfam" id="PF00072">
    <property type="entry name" value="Response_reg"/>
    <property type="match status" value="1"/>
</dbReference>
<evidence type="ECO:0000256" key="1">
    <source>
        <dbReference type="ARBA" id="ARBA00022553"/>
    </source>
</evidence>
<dbReference type="SMART" id="SM00448">
    <property type="entry name" value="REC"/>
    <property type="match status" value="1"/>
</dbReference>
<name>A0A0F7JVH2_9GAMM</name>
<dbReference type="EMBL" id="CP011412">
    <property type="protein sequence ID" value="AKH19329.1"/>
    <property type="molecule type" value="Genomic_DNA"/>
</dbReference>
<dbReference type="RefSeq" id="WP_046858268.1">
    <property type="nucleotide sequence ID" value="NZ_CP011412.1"/>
</dbReference>
<dbReference type="PROSITE" id="PS50110">
    <property type="entry name" value="RESPONSE_REGULATORY"/>
    <property type="match status" value="1"/>
</dbReference>
<dbReference type="GO" id="GO:0000160">
    <property type="term" value="P:phosphorelay signal transduction system"/>
    <property type="evidence" value="ECO:0007669"/>
    <property type="project" value="UniProtKB-KW"/>
</dbReference>